<comment type="caution">
    <text evidence="2">The sequence shown here is derived from an EMBL/GenBank/DDBJ whole genome shotgun (WGS) entry which is preliminary data.</text>
</comment>
<dbReference type="Gene3D" id="3.30.70.100">
    <property type="match status" value="1"/>
</dbReference>
<feature type="compositionally biased region" description="Basic and acidic residues" evidence="1">
    <location>
        <begin position="70"/>
        <end position="101"/>
    </location>
</feature>
<evidence type="ECO:0000313" key="2">
    <source>
        <dbReference type="EMBL" id="KAK9269527.1"/>
    </source>
</evidence>
<keyword evidence="3" id="KW-1185">Reference proteome</keyword>
<accession>A0AAP0NC72</accession>
<dbReference type="AlphaFoldDB" id="A0AAP0NC72"/>
<name>A0AAP0NC72_LIQFO</name>
<feature type="region of interest" description="Disordered" evidence="1">
    <location>
        <begin position="67"/>
        <end position="101"/>
    </location>
</feature>
<dbReference type="EMBL" id="JBBPBK010000015">
    <property type="protein sequence ID" value="KAK9269527.1"/>
    <property type="molecule type" value="Genomic_DNA"/>
</dbReference>
<sequence>MVKVELQVDINDDKTWDRARDTMGHISGAVTIGHNVWAKKMVVIGEVDLKDVLRGLRKHCHAEIIHVGAHTRERRKEPKQEEPKKTEGKKKDSKCEVPAHQ</sequence>
<protein>
    <recommendedName>
        <fullName evidence="4">HMA domain-containing protein</fullName>
    </recommendedName>
</protein>
<evidence type="ECO:0000313" key="3">
    <source>
        <dbReference type="Proteomes" id="UP001415857"/>
    </source>
</evidence>
<gene>
    <name evidence="2" type="ORF">L1049_001303</name>
</gene>
<proteinExistence type="predicted"/>
<dbReference type="Proteomes" id="UP001415857">
    <property type="component" value="Unassembled WGS sequence"/>
</dbReference>
<organism evidence="2 3">
    <name type="scientific">Liquidambar formosana</name>
    <name type="common">Formosan gum</name>
    <dbReference type="NCBI Taxonomy" id="63359"/>
    <lineage>
        <taxon>Eukaryota</taxon>
        <taxon>Viridiplantae</taxon>
        <taxon>Streptophyta</taxon>
        <taxon>Embryophyta</taxon>
        <taxon>Tracheophyta</taxon>
        <taxon>Spermatophyta</taxon>
        <taxon>Magnoliopsida</taxon>
        <taxon>eudicotyledons</taxon>
        <taxon>Gunneridae</taxon>
        <taxon>Pentapetalae</taxon>
        <taxon>Saxifragales</taxon>
        <taxon>Altingiaceae</taxon>
        <taxon>Liquidambar</taxon>
    </lineage>
</organism>
<reference evidence="2 3" key="1">
    <citation type="journal article" date="2024" name="Plant J.">
        <title>Genome sequences and population genomics reveal climatic adaptation and genomic divergence between two closely related sweetgum species.</title>
        <authorList>
            <person name="Xu W.Q."/>
            <person name="Ren C.Q."/>
            <person name="Zhang X.Y."/>
            <person name="Comes H.P."/>
            <person name="Liu X.H."/>
            <person name="Li Y.G."/>
            <person name="Kettle C.J."/>
            <person name="Jalonen R."/>
            <person name="Gaisberger H."/>
            <person name="Ma Y.Z."/>
            <person name="Qiu Y.X."/>
        </authorList>
    </citation>
    <scope>NUCLEOTIDE SEQUENCE [LARGE SCALE GENOMIC DNA]</scope>
    <source>
        <strain evidence="2">Hangzhou</strain>
    </source>
</reference>
<evidence type="ECO:0000256" key="1">
    <source>
        <dbReference type="SAM" id="MobiDB-lite"/>
    </source>
</evidence>
<evidence type="ECO:0008006" key="4">
    <source>
        <dbReference type="Google" id="ProtNLM"/>
    </source>
</evidence>